<feature type="non-terminal residue" evidence="2">
    <location>
        <position position="1"/>
    </location>
</feature>
<gene>
    <name evidence="2" type="ORF">QR685DRAFT_419437</name>
</gene>
<evidence type="ECO:0000313" key="3">
    <source>
        <dbReference type="Proteomes" id="UP001451303"/>
    </source>
</evidence>
<comment type="caution">
    <text evidence="2">The sequence shown here is derived from an EMBL/GenBank/DDBJ whole genome shotgun (WGS) entry which is preliminary data.</text>
</comment>
<feature type="compositionally biased region" description="Polar residues" evidence="1">
    <location>
        <begin position="109"/>
        <end position="121"/>
    </location>
</feature>
<organism evidence="2 3">
    <name type="scientific">Neurospora intermedia</name>
    <dbReference type="NCBI Taxonomy" id="5142"/>
    <lineage>
        <taxon>Eukaryota</taxon>
        <taxon>Fungi</taxon>
        <taxon>Dikarya</taxon>
        <taxon>Ascomycota</taxon>
        <taxon>Pezizomycotina</taxon>
        <taxon>Sordariomycetes</taxon>
        <taxon>Sordariomycetidae</taxon>
        <taxon>Sordariales</taxon>
        <taxon>Sordariaceae</taxon>
        <taxon>Neurospora</taxon>
    </lineage>
</organism>
<name>A0ABR3D050_NEUIN</name>
<feature type="region of interest" description="Disordered" evidence="1">
    <location>
        <begin position="1"/>
        <end position="20"/>
    </location>
</feature>
<feature type="compositionally biased region" description="Polar residues" evidence="1">
    <location>
        <begin position="89"/>
        <end position="101"/>
    </location>
</feature>
<proteinExistence type="predicted"/>
<dbReference type="EMBL" id="JAVLET010000014">
    <property type="protein sequence ID" value="KAL0466066.1"/>
    <property type="molecule type" value="Genomic_DNA"/>
</dbReference>
<accession>A0ABR3D050</accession>
<feature type="compositionally biased region" description="Polar residues" evidence="1">
    <location>
        <begin position="8"/>
        <end position="18"/>
    </location>
</feature>
<protein>
    <submittedName>
        <fullName evidence="2">Uncharacterized protein</fullName>
    </submittedName>
</protein>
<reference evidence="2 3" key="1">
    <citation type="submission" date="2023-09" db="EMBL/GenBank/DDBJ databases">
        <title>Multi-omics analysis of a traditional fermented food reveals byproduct-associated fungal strains for waste-to-food upcycling.</title>
        <authorList>
            <consortium name="Lawrence Berkeley National Laboratory"/>
            <person name="Rekdal V.M."/>
            <person name="Villalobos-Escobedo J.M."/>
            <person name="Rodriguez-Valeron N."/>
            <person name="Garcia M.O."/>
            <person name="Vasquez D.P."/>
            <person name="Damayanti I."/>
            <person name="Sorensen P.M."/>
            <person name="Baidoo E.E."/>
            <person name="De Carvalho A.C."/>
            <person name="Riley R."/>
            <person name="Lipzen A."/>
            <person name="He G."/>
            <person name="Yan M."/>
            <person name="Haridas S."/>
            <person name="Daum C."/>
            <person name="Yoshinaga Y."/>
            <person name="Ng V."/>
            <person name="Grigoriev I.V."/>
            <person name="Munk R."/>
            <person name="Nuraida L."/>
            <person name="Wijaya C.H."/>
            <person name="Morales P.-C."/>
            <person name="Keasling J.D."/>
        </authorList>
    </citation>
    <scope>NUCLEOTIDE SEQUENCE [LARGE SCALE GENOMIC DNA]</scope>
    <source>
        <strain evidence="2 3">FGSC 2613</strain>
    </source>
</reference>
<feature type="region of interest" description="Disordered" evidence="1">
    <location>
        <begin position="83"/>
        <end position="121"/>
    </location>
</feature>
<evidence type="ECO:0000256" key="1">
    <source>
        <dbReference type="SAM" id="MobiDB-lite"/>
    </source>
</evidence>
<dbReference type="Proteomes" id="UP001451303">
    <property type="component" value="Unassembled WGS sequence"/>
</dbReference>
<feature type="non-terminal residue" evidence="2">
    <location>
        <position position="121"/>
    </location>
</feature>
<sequence length="121" mass="12864">VAQPTRPPNQTAISTENTLHYAREYNPIEDQFGEALEPNSGRYLGAPTPYFTPAARGIPAGSPPDANSAATAAVSPVVSQAVVPPIIPTSPSQQTRRNNSQNHRRGESLYSSFTATSAETE</sequence>
<keyword evidence="3" id="KW-1185">Reference proteome</keyword>
<evidence type="ECO:0000313" key="2">
    <source>
        <dbReference type="EMBL" id="KAL0466066.1"/>
    </source>
</evidence>